<name>A0A0B0EJ20_9BACT</name>
<dbReference type="Gene3D" id="3.40.50.1010">
    <property type="entry name" value="5'-nuclease"/>
    <property type="match status" value="1"/>
</dbReference>
<evidence type="ECO:0008006" key="3">
    <source>
        <dbReference type="Google" id="ProtNLM"/>
    </source>
</evidence>
<accession>A0A0B0EJ20</accession>
<gene>
    <name evidence="1" type="ORF">SCABRO_01670</name>
</gene>
<dbReference type="eggNOG" id="COG1487">
    <property type="taxonomic scope" value="Bacteria"/>
</dbReference>
<reference evidence="1 2" key="1">
    <citation type="submission" date="2014-10" db="EMBL/GenBank/DDBJ databases">
        <title>Draft genome of anammox bacterium scalindua brodae, obtained using differential coverage binning of sequence data from two enrichment reactors.</title>
        <authorList>
            <person name="Speth D.R."/>
            <person name="Russ L."/>
            <person name="Kartal B."/>
            <person name="Op den Camp H.J."/>
            <person name="Dutilh B.E."/>
            <person name="Jetten M.S."/>
        </authorList>
    </citation>
    <scope>NUCLEOTIDE SEQUENCE [LARGE SCALE GENOMIC DNA]</scope>
    <source>
        <strain evidence="1">RU1</strain>
    </source>
</reference>
<proteinExistence type="predicted"/>
<comment type="caution">
    <text evidence="1">The sequence shown here is derived from an EMBL/GenBank/DDBJ whole genome shotgun (WGS) entry which is preliminary data.</text>
</comment>
<sequence length="125" mass="14542">MKICRIQEFPRNKLGETSVLIDFLKNKSNDGTDKFNTILDLSIPFGITSHIYQELLQGTSSERDFNILKEYLDTFTFYYPKDNKQSFAEAAHIYFECRRKGITISSSVDCLVSQIAREHNLKFPF</sequence>
<evidence type="ECO:0000313" key="2">
    <source>
        <dbReference type="Proteomes" id="UP000030652"/>
    </source>
</evidence>
<protein>
    <recommendedName>
        <fullName evidence="3">PIN domain protein</fullName>
    </recommendedName>
</protein>
<dbReference type="AlphaFoldDB" id="A0A0B0EJ20"/>
<dbReference type="Proteomes" id="UP000030652">
    <property type="component" value="Unassembled WGS sequence"/>
</dbReference>
<organism evidence="1 2">
    <name type="scientific">Candidatus Scalindua brodae</name>
    <dbReference type="NCBI Taxonomy" id="237368"/>
    <lineage>
        <taxon>Bacteria</taxon>
        <taxon>Pseudomonadati</taxon>
        <taxon>Planctomycetota</taxon>
        <taxon>Candidatus Brocadiia</taxon>
        <taxon>Candidatus Brocadiales</taxon>
        <taxon>Candidatus Scalinduaceae</taxon>
        <taxon>Candidatus Scalindua</taxon>
    </lineage>
</organism>
<dbReference type="SUPFAM" id="SSF88723">
    <property type="entry name" value="PIN domain-like"/>
    <property type="match status" value="1"/>
</dbReference>
<dbReference type="EMBL" id="JRYO01000118">
    <property type="protein sequence ID" value="KHE92579.1"/>
    <property type="molecule type" value="Genomic_DNA"/>
</dbReference>
<dbReference type="InterPro" id="IPR029060">
    <property type="entry name" value="PIN-like_dom_sf"/>
</dbReference>
<evidence type="ECO:0000313" key="1">
    <source>
        <dbReference type="EMBL" id="KHE92579.1"/>
    </source>
</evidence>